<dbReference type="InterPro" id="IPR004453">
    <property type="entry name" value="QueG"/>
</dbReference>
<comment type="similarity">
    <text evidence="9">Belongs to the QueG family.</text>
</comment>
<evidence type="ECO:0000256" key="2">
    <source>
        <dbReference type="ARBA" id="ARBA00022490"/>
    </source>
</evidence>
<feature type="active site" description="Proton donor" evidence="9">
    <location>
        <position position="145"/>
    </location>
</feature>
<proteinExistence type="inferred from homology"/>
<feature type="binding site" evidence="9">
    <location>
        <position position="202"/>
    </location>
    <ligand>
        <name>[4Fe-4S] cluster</name>
        <dbReference type="ChEBI" id="CHEBI:49883"/>
        <label>1</label>
    </ligand>
</feature>
<dbReference type="Pfam" id="PF13484">
    <property type="entry name" value="Fer4_16"/>
    <property type="match status" value="1"/>
</dbReference>
<dbReference type="InterPro" id="IPR017900">
    <property type="entry name" value="4Fe4S_Fe_S_CS"/>
</dbReference>
<evidence type="ECO:0000256" key="1">
    <source>
        <dbReference type="ARBA" id="ARBA00022485"/>
    </source>
</evidence>
<sequence length="362" mass="39619">MIPASDLPALALSIKAWGRELGFAEIRIADVDLAMAEAGLRDWLALGMHGDMDYMASHGMKRARPAELVPGTVRAIMARMDYLPATLGTDWRGAEQARQQDPAAANISMYARGRDYHKVLRARLQQLADRIAGEVGPFGHRVFTDSAPVMEVALAEKSGLGWRGKHTLLLNREGGSMFFLGEILIDLALPVDAPASDHCGQCRACIDVCPTQAILGPYRLDARRCIAYLTIELKGSIPLELRPLIGNRVYGCDDCQLVCPWNKFAQRATLDDFDVRNGLDSATMVELFGWSEEDFNRKLEGSPIRRIGHERWLRNLAVGLGNAAAAGCAQPQIVAALQARAAHPSALVREHVAWALARHVPA</sequence>
<comment type="subcellular location">
    <subcellularLocation>
        <location evidence="9">Cytoplasm</location>
    </subcellularLocation>
</comment>
<evidence type="ECO:0000256" key="9">
    <source>
        <dbReference type="HAMAP-Rule" id="MF_00916"/>
    </source>
</evidence>
<feature type="binding site" evidence="9">
    <location>
        <position position="225"/>
    </location>
    <ligand>
        <name>[4Fe-4S] cluster</name>
        <dbReference type="ChEBI" id="CHEBI:49883"/>
        <label>2</label>
    </ligand>
</feature>
<keyword evidence="7 9" id="KW-0408">Iron</keyword>
<dbReference type="RefSeq" id="WP_390322591.1">
    <property type="nucleotide sequence ID" value="NZ_JBHRTP010000007.1"/>
</dbReference>
<organism evidence="11 12">
    <name type="scientific">Undibacterium arcticum</name>
    <dbReference type="NCBI Taxonomy" id="1762892"/>
    <lineage>
        <taxon>Bacteria</taxon>
        <taxon>Pseudomonadati</taxon>
        <taxon>Pseudomonadota</taxon>
        <taxon>Betaproteobacteria</taxon>
        <taxon>Burkholderiales</taxon>
        <taxon>Oxalobacteraceae</taxon>
        <taxon>Undibacterium</taxon>
    </lineage>
</organism>
<protein>
    <recommendedName>
        <fullName evidence="9">Epoxyqueuosine reductase</fullName>
        <ecNumber evidence="9">1.17.99.6</ecNumber>
    </recommendedName>
    <alternativeName>
        <fullName evidence="9">Queuosine biosynthesis protein QueG</fullName>
    </alternativeName>
</protein>
<feature type="binding site" evidence="9">
    <location>
        <begin position="252"/>
        <end position="253"/>
    </location>
    <ligand>
        <name>cob(II)alamin</name>
        <dbReference type="ChEBI" id="CHEBI:16304"/>
    </ligand>
</feature>
<gene>
    <name evidence="9 11" type="primary">queG</name>
    <name evidence="11" type="ORF">ACFOFO_02820</name>
</gene>
<feature type="binding site" evidence="9">
    <location>
        <position position="205"/>
    </location>
    <ligand>
        <name>[4Fe-4S] cluster</name>
        <dbReference type="ChEBI" id="CHEBI:49883"/>
        <label>1</label>
    </ligand>
</feature>
<dbReference type="PROSITE" id="PS51379">
    <property type="entry name" value="4FE4S_FER_2"/>
    <property type="match status" value="1"/>
</dbReference>
<comment type="pathway">
    <text evidence="9">tRNA modification; tRNA-queuosine biosynthesis.</text>
</comment>
<keyword evidence="8 9" id="KW-0411">Iron-sulfur</keyword>
<feature type="binding site" evidence="9">
    <location>
        <position position="252"/>
    </location>
    <ligand>
        <name>[4Fe-4S] cluster</name>
        <dbReference type="ChEBI" id="CHEBI:49883"/>
        <label>2</label>
    </ligand>
</feature>
<feature type="binding site" evidence="9">
    <location>
        <position position="234"/>
    </location>
    <ligand>
        <name>tRNA</name>
        <dbReference type="ChEBI" id="CHEBI:17843"/>
    </ligand>
</feature>
<comment type="caution">
    <text evidence="11">The sequence shown here is derived from an EMBL/GenBank/DDBJ whole genome shotgun (WGS) entry which is preliminary data.</text>
</comment>
<evidence type="ECO:0000256" key="6">
    <source>
        <dbReference type="ARBA" id="ARBA00023002"/>
    </source>
</evidence>
<evidence type="ECO:0000259" key="10">
    <source>
        <dbReference type="PROSITE" id="PS51379"/>
    </source>
</evidence>
<dbReference type="InterPro" id="IPR013542">
    <property type="entry name" value="QueG_DUF1730"/>
</dbReference>
<keyword evidence="5 9" id="KW-0671">Queuosine biosynthesis</keyword>
<dbReference type="InterPro" id="IPR017896">
    <property type="entry name" value="4Fe4S_Fe-S-bd"/>
</dbReference>
<feature type="binding site" evidence="9">
    <location>
        <position position="180"/>
    </location>
    <ligand>
        <name>cob(II)alamin</name>
        <dbReference type="ChEBI" id="CHEBI:16304"/>
    </ligand>
</feature>
<evidence type="ECO:0000313" key="12">
    <source>
        <dbReference type="Proteomes" id="UP001595530"/>
    </source>
</evidence>
<dbReference type="HAMAP" id="MF_00916">
    <property type="entry name" value="QueG"/>
    <property type="match status" value="1"/>
</dbReference>
<comment type="function">
    <text evidence="9">Catalyzes the conversion of epoxyqueuosine (oQ) to queuosine (Q), which is a hypermodified base found in the wobble positions of tRNA(Asp), tRNA(Asn), tRNA(His) and tRNA(Tyr).</text>
</comment>
<evidence type="ECO:0000256" key="4">
    <source>
        <dbReference type="ARBA" id="ARBA00022723"/>
    </source>
</evidence>
<keyword evidence="2 9" id="KW-0963">Cytoplasm</keyword>
<evidence type="ECO:0000256" key="3">
    <source>
        <dbReference type="ARBA" id="ARBA00022694"/>
    </source>
</evidence>
<feature type="binding site" evidence="9">
    <location>
        <position position="209"/>
    </location>
    <ligand>
        <name>[4Fe-4S] cluster</name>
        <dbReference type="ChEBI" id="CHEBI:49883"/>
        <label>2</label>
    </ligand>
</feature>
<keyword evidence="12" id="KW-1185">Reference proteome</keyword>
<dbReference type="PANTHER" id="PTHR30002">
    <property type="entry name" value="EPOXYQUEUOSINE REDUCTASE"/>
    <property type="match status" value="1"/>
</dbReference>
<dbReference type="Gene3D" id="3.30.70.20">
    <property type="match status" value="1"/>
</dbReference>
<comment type="caution">
    <text evidence="9">Lacks conserved residue(s) required for the propagation of feature annotation.</text>
</comment>
<feature type="binding site" evidence="9">
    <location>
        <position position="145"/>
    </location>
    <ligand>
        <name>cob(II)alamin</name>
        <dbReference type="ChEBI" id="CHEBI:16304"/>
    </ligand>
</feature>
<comment type="cofactor">
    <cofactor evidence="9">
        <name>[4Fe-4S] cluster</name>
        <dbReference type="ChEBI" id="CHEBI:49883"/>
    </cofactor>
    <text evidence="9">Binds 2 [4Fe-4S] clusters per monomer.</text>
</comment>
<evidence type="ECO:0000256" key="8">
    <source>
        <dbReference type="ARBA" id="ARBA00023014"/>
    </source>
</evidence>
<evidence type="ECO:0000256" key="5">
    <source>
        <dbReference type="ARBA" id="ARBA00022785"/>
    </source>
</evidence>
<feature type="domain" description="4Fe-4S ferredoxin-type" evidence="10">
    <location>
        <begin position="187"/>
        <end position="219"/>
    </location>
</feature>
<keyword evidence="9" id="KW-0846">Cobalamin</keyword>
<dbReference type="Proteomes" id="UP001595530">
    <property type="component" value="Unassembled WGS sequence"/>
</dbReference>
<comment type="catalytic activity">
    <reaction evidence="9">
        <text>epoxyqueuosine(34) in tRNA + AH2 = queuosine(34) in tRNA + A + H2O</text>
        <dbReference type="Rhea" id="RHEA:32159"/>
        <dbReference type="Rhea" id="RHEA-COMP:18571"/>
        <dbReference type="Rhea" id="RHEA-COMP:18582"/>
        <dbReference type="ChEBI" id="CHEBI:13193"/>
        <dbReference type="ChEBI" id="CHEBI:15377"/>
        <dbReference type="ChEBI" id="CHEBI:17499"/>
        <dbReference type="ChEBI" id="CHEBI:194431"/>
        <dbReference type="ChEBI" id="CHEBI:194443"/>
        <dbReference type="EC" id="1.17.99.6"/>
    </reaction>
</comment>
<feature type="binding site" evidence="9">
    <location>
        <position position="169"/>
    </location>
    <ligand>
        <name>cob(II)alamin</name>
        <dbReference type="ChEBI" id="CHEBI:16304"/>
    </ligand>
</feature>
<dbReference type="NCBIfam" id="TIGR00276">
    <property type="entry name" value="tRNA epoxyqueuosine(34) reductase QueG"/>
    <property type="match status" value="1"/>
</dbReference>
<comment type="cofactor">
    <cofactor evidence="9">
        <name>cob(II)alamin</name>
        <dbReference type="ChEBI" id="CHEBI:16304"/>
    </cofactor>
</comment>
<reference evidence="12" key="1">
    <citation type="journal article" date="2019" name="Int. J. Syst. Evol. Microbiol.">
        <title>The Global Catalogue of Microorganisms (GCM) 10K type strain sequencing project: providing services to taxonomists for standard genome sequencing and annotation.</title>
        <authorList>
            <consortium name="The Broad Institute Genomics Platform"/>
            <consortium name="The Broad Institute Genome Sequencing Center for Infectious Disease"/>
            <person name="Wu L."/>
            <person name="Ma J."/>
        </authorList>
    </citation>
    <scope>NUCLEOTIDE SEQUENCE [LARGE SCALE GENOMIC DNA]</scope>
    <source>
        <strain evidence="12">KCTC 42986</strain>
    </source>
</reference>
<name>A0ABV7EY74_9BURK</name>
<dbReference type="EC" id="1.17.99.6" evidence="9"/>
<dbReference type="EMBL" id="JBHRTP010000007">
    <property type="protein sequence ID" value="MFC3106901.1"/>
    <property type="molecule type" value="Genomic_DNA"/>
</dbReference>
<accession>A0ABV7EY74</accession>
<comment type="subunit">
    <text evidence="9">Monomer.</text>
</comment>
<keyword evidence="3 9" id="KW-0819">tRNA processing</keyword>
<dbReference type="Pfam" id="PF08331">
    <property type="entry name" value="QueG_DUF1730"/>
    <property type="match status" value="1"/>
</dbReference>
<evidence type="ECO:0000313" key="11">
    <source>
        <dbReference type="EMBL" id="MFC3106901.1"/>
    </source>
</evidence>
<keyword evidence="1 9" id="KW-0004">4Fe-4S</keyword>
<feature type="binding site" evidence="9">
    <location>
        <position position="62"/>
    </location>
    <ligand>
        <name>cob(II)alamin</name>
        <dbReference type="ChEBI" id="CHEBI:16304"/>
    </ligand>
</feature>
<dbReference type="GO" id="GO:0052693">
    <property type="term" value="F:epoxyqueuosine reductase activity"/>
    <property type="evidence" value="ECO:0007669"/>
    <property type="project" value="UniProtKB-EC"/>
</dbReference>
<dbReference type="PROSITE" id="PS00198">
    <property type="entry name" value="4FE4S_FER_1"/>
    <property type="match status" value="1"/>
</dbReference>
<dbReference type="PANTHER" id="PTHR30002:SF4">
    <property type="entry name" value="EPOXYQUEUOSINE REDUCTASE"/>
    <property type="match status" value="1"/>
</dbReference>
<keyword evidence="4 9" id="KW-0479">Metal-binding</keyword>
<keyword evidence="9" id="KW-0170">Cobalt</keyword>
<dbReference type="SUPFAM" id="SSF46548">
    <property type="entry name" value="alpha-helical ferredoxin"/>
    <property type="match status" value="1"/>
</dbReference>
<feature type="binding site" evidence="9">
    <location>
        <position position="199"/>
    </location>
    <ligand>
        <name>[4Fe-4S] cluster</name>
        <dbReference type="ChEBI" id="CHEBI:49883"/>
        <label>1</label>
    </ligand>
</feature>
<feature type="binding site" evidence="9">
    <location>
        <position position="255"/>
    </location>
    <ligand>
        <name>[4Fe-4S] cluster</name>
        <dbReference type="ChEBI" id="CHEBI:49883"/>
        <label>2</label>
    </ligand>
</feature>
<evidence type="ECO:0000256" key="7">
    <source>
        <dbReference type="ARBA" id="ARBA00023004"/>
    </source>
</evidence>
<feature type="binding site" evidence="9">
    <location>
        <position position="259"/>
    </location>
    <ligand>
        <name>[4Fe-4S] cluster</name>
        <dbReference type="ChEBI" id="CHEBI:49883"/>
        <label>1</label>
    </ligand>
</feature>
<keyword evidence="6 9" id="KW-0560">Oxidoreductase</keyword>